<accession>A0A511MZB4</accession>
<dbReference type="Proteomes" id="UP000321306">
    <property type="component" value="Unassembled WGS sequence"/>
</dbReference>
<evidence type="ECO:0000313" key="1">
    <source>
        <dbReference type="EMBL" id="GEM45944.1"/>
    </source>
</evidence>
<evidence type="ECO:0000313" key="2">
    <source>
        <dbReference type="Proteomes" id="UP000321306"/>
    </source>
</evidence>
<gene>
    <name evidence="1" type="ORF">DC3_15790</name>
</gene>
<sequence>MFLHKSGNGLFNGLCCGVGSVAHGFIVEGADGQDSDISGFCTTMTSEEEGQAFLF</sequence>
<protein>
    <submittedName>
        <fullName evidence="1">Uncharacterized protein</fullName>
    </submittedName>
</protein>
<dbReference type="AlphaFoldDB" id="A0A511MZB4"/>
<comment type="caution">
    <text evidence="1">The sequence shown here is derived from an EMBL/GenBank/DDBJ whole genome shotgun (WGS) entry which is preliminary data.</text>
</comment>
<reference evidence="1 2" key="1">
    <citation type="submission" date="2019-07" db="EMBL/GenBank/DDBJ databases">
        <title>Whole genome shotgun sequence of Deinococcus cellulosilyticus NBRC 106333.</title>
        <authorList>
            <person name="Hosoyama A."/>
            <person name="Uohara A."/>
            <person name="Ohji S."/>
            <person name="Ichikawa N."/>
        </authorList>
    </citation>
    <scope>NUCLEOTIDE SEQUENCE [LARGE SCALE GENOMIC DNA]</scope>
    <source>
        <strain evidence="1 2">NBRC 106333</strain>
    </source>
</reference>
<keyword evidence="2" id="KW-1185">Reference proteome</keyword>
<proteinExistence type="predicted"/>
<name>A0A511MZB4_DEIC1</name>
<dbReference type="EMBL" id="BJXB01000005">
    <property type="protein sequence ID" value="GEM45944.1"/>
    <property type="molecule type" value="Genomic_DNA"/>
</dbReference>
<organism evidence="1 2">
    <name type="scientific">Deinococcus cellulosilyticus (strain DSM 18568 / NBRC 106333 / KACC 11606 / 5516J-15)</name>
    <dbReference type="NCBI Taxonomy" id="1223518"/>
    <lineage>
        <taxon>Bacteria</taxon>
        <taxon>Thermotogati</taxon>
        <taxon>Deinococcota</taxon>
        <taxon>Deinococci</taxon>
        <taxon>Deinococcales</taxon>
        <taxon>Deinococcaceae</taxon>
        <taxon>Deinococcus</taxon>
    </lineage>
</organism>